<gene>
    <name evidence="1" type="ORF">D7S86_03300</name>
</gene>
<comment type="caution">
    <text evidence="1">The sequence shown here is derived from an EMBL/GenBank/DDBJ whole genome shotgun (WGS) entry which is preliminary data.</text>
</comment>
<proteinExistence type="predicted"/>
<dbReference type="Proteomes" id="UP000270342">
    <property type="component" value="Unassembled WGS sequence"/>
</dbReference>
<evidence type="ECO:0000313" key="2">
    <source>
        <dbReference type="Proteomes" id="UP000270342"/>
    </source>
</evidence>
<accession>A0A494YE11</accession>
<organism evidence="1 2">
    <name type="scientific">Pararobbsia silviterrae</name>
    <dbReference type="NCBI Taxonomy" id="1792498"/>
    <lineage>
        <taxon>Bacteria</taxon>
        <taxon>Pseudomonadati</taxon>
        <taxon>Pseudomonadota</taxon>
        <taxon>Betaproteobacteria</taxon>
        <taxon>Burkholderiales</taxon>
        <taxon>Burkholderiaceae</taxon>
        <taxon>Pararobbsia</taxon>
    </lineage>
</organism>
<reference evidence="1 2" key="1">
    <citation type="submission" date="2018-10" db="EMBL/GenBank/DDBJ databases">
        <title>Robbsia sp. DHC34, isolated from soil.</title>
        <authorList>
            <person name="Gao Z.-H."/>
            <person name="Qiu L.-H."/>
        </authorList>
    </citation>
    <scope>NUCLEOTIDE SEQUENCE [LARGE SCALE GENOMIC DNA]</scope>
    <source>
        <strain evidence="1 2">DHC34</strain>
    </source>
</reference>
<keyword evidence="2" id="KW-1185">Reference proteome</keyword>
<sequence>MLSGSLRGRRETVYTIVAAERRGSSNHGVVARCRVVGVLRGELSLHCFARVCVASVGGRVALKRFSPYG</sequence>
<name>A0A494YE11_9BURK</name>
<evidence type="ECO:0000313" key="1">
    <source>
        <dbReference type="EMBL" id="RKP58958.1"/>
    </source>
</evidence>
<dbReference type="AlphaFoldDB" id="A0A494YE11"/>
<protein>
    <submittedName>
        <fullName evidence="1">Uncharacterized protein</fullName>
    </submittedName>
</protein>
<dbReference type="EMBL" id="RBZU01000001">
    <property type="protein sequence ID" value="RKP58958.1"/>
    <property type="molecule type" value="Genomic_DNA"/>
</dbReference>